<gene>
    <name evidence="1" type="ORF">Zmor_010896</name>
</gene>
<accession>A0AA38MJ57</accession>
<dbReference type="InterPro" id="IPR021109">
    <property type="entry name" value="Peptidase_aspartic_dom_sf"/>
</dbReference>
<sequence length="157" mass="17306">MPGKINGTPIAITIDTSAEVSIIRLALVTAKVLATSSETIRLNTVSGESAPIMGQAEVEIDIGQLKISHRALVAGMEDDFILGMDLISRHGLTVDPVEKVLRLGNEEFTLNQRSIESKPVRLITCQNMKVREFQLEQKSNPDWPSALFNHQKESHDC</sequence>
<reference evidence="1" key="1">
    <citation type="journal article" date="2023" name="G3 (Bethesda)">
        <title>Whole genome assemblies of Zophobas morio and Tenebrio molitor.</title>
        <authorList>
            <person name="Kaur S."/>
            <person name="Stinson S.A."/>
            <person name="diCenzo G.C."/>
        </authorList>
    </citation>
    <scope>NUCLEOTIDE SEQUENCE</scope>
    <source>
        <strain evidence="1">QUZm001</strain>
    </source>
</reference>
<name>A0AA38MJ57_9CUCU</name>
<dbReference type="Proteomes" id="UP001168821">
    <property type="component" value="Unassembled WGS sequence"/>
</dbReference>
<dbReference type="Pfam" id="PF13975">
    <property type="entry name" value="gag-asp_proteas"/>
    <property type="match status" value="1"/>
</dbReference>
<dbReference type="Gene3D" id="2.40.70.10">
    <property type="entry name" value="Acid Proteases"/>
    <property type="match status" value="1"/>
</dbReference>
<keyword evidence="2" id="KW-1185">Reference proteome</keyword>
<evidence type="ECO:0000313" key="1">
    <source>
        <dbReference type="EMBL" id="KAJ3659195.1"/>
    </source>
</evidence>
<dbReference type="AlphaFoldDB" id="A0AA38MJ57"/>
<protein>
    <recommendedName>
        <fullName evidence="3">Peptidase A2 domain-containing protein</fullName>
    </recommendedName>
</protein>
<dbReference type="SUPFAM" id="SSF50630">
    <property type="entry name" value="Acid proteases"/>
    <property type="match status" value="1"/>
</dbReference>
<organism evidence="1 2">
    <name type="scientific">Zophobas morio</name>
    <dbReference type="NCBI Taxonomy" id="2755281"/>
    <lineage>
        <taxon>Eukaryota</taxon>
        <taxon>Metazoa</taxon>
        <taxon>Ecdysozoa</taxon>
        <taxon>Arthropoda</taxon>
        <taxon>Hexapoda</taxon>
        <taxon>Insecta</taxon>
        <taxon>Pterygota</taxon>
        <taxon>Neoptera</taxon>
        <taxon>Endopterygota</taxon>
        <taxon>Coleoptera</taxon>
        <taxon>Polyphaga</taxon>
        <taxon>Cucujiformia</taxon>
        <taxon>Tenebrionidae</taxon>
        <taxon>Zophobas</taxon>
    </lineage>
</organism>
<dbReference type="EMBL" id="JALNTZ010000003">
    <property type="protein sequence ID" value="KAJ3659195.1"/>
    <property type="molecule type" value="Genomic_DNA"/>
</dbReference>
<proteinExistence type="predicted"/>
<evidence type="ECO:0008006" key="3">
    <source>
        <dbReference type="Google" id="ProtNLM"/>
    </source>
</evidence>
<evidence type="ECO:0000313" key="2">
    <source>
        <dbReference type="Proteomes" id="UP001168821"/>
    </source>
</evidence>
<comment type="caution">
    <text evidence="1">The sequence shown here is derived from an EMBL/GenBank/DDBJ whole genome shotgun (WGS) entry which is preliminary data.</text>
</comment>